<sequence>MNITRMIDLSQELYHNCPVLPEFAPPKLDYILIGPRDGWNLEQLTMNLHTATHMDAPAHMADFRLTLDAIPVERFQGTLVVLDMNGKKPGEPVTVADLLPYAERLSGEPVVFLYTGWGEKRSWSREFIYESPYLSSEGAGYLVEQGVRGVGIDHFSIGGTGPDNEDTHRTLLGSGIWIAEGLQLDDPALLKGQWHVFSLPVKIRDSSGAPARVVAVQWKEEE</sequence>
<proteinExistence type="predicted"/>
<keyword evidence="1" id="KW-0378">Hydrolase</keyword>
<protein>
    <submittedName>
        <fullName evidence="1">Cyclase family protein</fullName>
        <ecNumber evidence="1">3.5.-.-</ecNumber>
    </submittedName>
</protein>
<evidence type="ECO:0000313" key="1">
    <source>
        <dbReference type="EMBL" id="MFM9327832.1"/>
    </source>
</evidence>
<organism evidence="1 2">
    <name type="scientific">Paenibacillus mesotrionivorans</name>
    <dbReference type="NCBI Taxonomy" id="3160968"/>
    <lineage>
        <taxon>Bacteria</taxon>
        <taxon>Bacillati</taxon>
        <taxon>Bacillota</taxon>
        <taxon>Bacilli</taxon>
        <taxon>Bacillales</taxon>
        <taxon>Paenibacillaceae</taxon>
        <taxon>Paenibacillus</taxon>
    </lineage>
</organism>
<gene>
    <name evidence="1" type="ORF">ACI1P1_05890</name>
</gene>
<accession>A0ACC7NU13</accession>
<dbReference type="EMBL" id="JBJURJ010000003">
    <property type="protein sequence ID" value="MFM9327832.1"/>
    <property type="molecule type" value="Genomic_DNA"/>
</dbReference>
<keyword evidence="2" id="KW-1185">Reference proteome</keyword>
<name>A0ACC7NU13_9BACL</name>
<evidence type="ECO:0000313" key="2">
    <source>
        <dbReference type="Proteomes" id="UP001631969"/>
    </source>
</evidence>
<reference evidence="1" key="1">
    <citation type="submission" date="2024-12" db="EMBL/GenBank/DDBJ databases">
        <authorList>
            <person name="Wu N."/>
        </authorList>
    </citation>
    <scope>NUCLEOTIDE SEQUENCE</scope>
    <source>
        <strain evidence="1">P15</strain>
    </source>
</reference>
<comment type="caution">
    <text evidence="1">The sequence shown here is derived from an EMBL/GenBank/DDBJ whole genome shotgun (WGS) entry which is preliminary data.</text>
</comment>
<dbReference type="Proteomes" id="UP001631969">
    <property type="component" value="Unassembled WGS sequence"/>
</dbReference>
<dbReference type="EC" id="3.5.-.-" evidence="1"/>